<keyword evidence="2" id="KW-1133">Transmembrane helix</keyword>
<dbReference type="EMBL" id="LCFB01000019">
    <property type="protein sequence ID" value="KKS84432.1"/>
    <property type="molecule type" value="Genomic_DNA"/>
</dbReference>
<name>A0A0G1CFX4_9BACT</name>
<gene>
    <name evidence="4" type="ORF">UV59_C0019G0007</name>
</gene>
<feature type="compositionally biased region" description="Polar residues" evidence="1">
    <location>
        <begin position="369"/>
        <end position="383"/>
    </location>
</feature>
<keyword evidence="2" id="KW-0472">Membrane</keyword>
<comment type="caution">
    <text evidence="4">The sequence shown here is derived from an EMBL/GenBank/DDBJ whole genome shotgun (WGS) entry which is preliminary data.</text>
</comment>
<feature type="compositionally biased region" description="Low complexity" evidence="1">
    <location>
        <begin position="389"/>
        <end position="405"/>
    </location>
</feature>
<feature type="region of interest" description="Disordered" evidence="1">
    <location>
        <begin position="369"/>
        <end position="405"/>
    </location>
</feature>
<dbReference type="STRING" id="1618436.UV59_C0019G0007"/>
<evidence type="ECO:0000313" key="5">
    <source>
        <dbReference type="Proteomes" id="UP000034543"/>
    </source>
</evidence>
<dbReference type="InterPro" id="IPR044016">
    <property type="entry name" value="Big_13"/>
</dbReference>
<feature type="domain" description="Bacterial Ig-like" evidence="3">
    <location>
        <begin position="275"/>
        <end position="338"/>
    </location>
</feature>
<dbReference type="GO" id="GO:0003993">
    <property type="term" value="F:acid phosphatase activity"/>
    <property type="evidence" value="ECO:0007669"/>
    <property type="project" value="InterPro"/>
</dbReference>
<proteinExistence type="predicted"/>
<dbReference type="Gene3D" id="2.60.40.10">
    <property type="entry name" value="Immunoglobulins"/>
    <property type="match status" value="1"/>
</dbReference>
<sequence>MKTQPHIPTLIALFILLVGLGGGIFLVEYGTSFFSHSRESATPKEVTISNVTDIGFTVSWITDMDTNTLIRYNGNGLFTAQNSLVDDRDGEIPEKRFVHSVSISQLNPETTYTFEIVSDGLTYKNDRYKVATGPILGSPTYTLEPAFGTISNEFHERLDSGIVYASFEGSQILSSLVDNGAWVIPLGRLRANDLSRYFIPNNDTEERLFFVHQKGKTLARTTIENDSPLPPVRIGELYDFLPRETSDRGLIIAQTKTSAQTSDAVNIDFQITAPKKDAAIPSYKPGFKGIGIAGKSVVLTISGNKSIPQTGKVTVDTNGNWSWTPANNLAAGNYSISAASFAKNNQPLVISQAFTILKSGTQVLQAATPSASIKPSPSPTASLAATPKASPRVSPSPVASVSATPVPVTGNWEPTLVFLLAGAALFIFGLLTPDKKINR</sequence>
<dbReference type="Gene3D" id="2.60.40.380">
    <property type="entry name" value="Purple acid phosphatase-like, N-terminal"/>
    <property type="match status" value="1"/>
</dbReference>
<evidence type="ECO:0000256" key="1">
    <source>
        <dbReference type="SAM" id="MobiDB-lite"/>
    </source>
</evidence>
<protein>
    <recommendedName>
        <fullName evidence="3">Bacterial Ig-like domain-containing protein</fullName>
    </recommendedName>
</protein>
<evidence type="ECO:0000259" key="3">
    <source>
        <dbReference type="Pfam" id="PF19077"/>
    </source>
</evidence>
<accession>A0A0G1CFX4</accession>
<dbReference type="InterPro" id="IPR008963">
    <property type="entry name" value="Purple_acid_Pase-like_N"/>
</dbReference>
<keyword evidence="2" id="KW-0812">Transmembrane</keyword>
<feature type="transmembrane region" description="Helical" evidence="2">
    <location>
        <begin position="412"/>
        <end position="431"/>
    </location>
</feature>
<evidence type="ECO:0000256" key="2">
    <source>
        <dbReference type="SAM" id="Phobius"/>
    </source>
</evidence>
<dbReference type="InterPro" id="IPR013783">
    <property type="entry name" value="Ig-like_fold"/>
</dbReference>
<organism evidence="4 5">
    <name type="scientific">Candidatus Gottesmanbacteria bacterium GW2011_GWA1_43_11</name>
    <dbReference type="NCBI Taxonomy" id="1618436"/>
    <lineage>
        <taxon>Bacteria</taxon>
        <taxon>Candidatus Gottesmaniibacteriota</taxon>
    </lineage>
</organism>
<dbReference type="Pfam" id="PF19077">
    <property type="entry name" value="Big_13"/>
    <property type="match status" value="1"/>
</dbReference>
<dbReference type="GO" id="GO:0046872">
    <property type="term" value="F:metal ion binding"/>
    <property type="evidence" value="ECO:0007669"/>
    <property type="project" value="InterPro"/>
</dbReference>
<reference evidence="4 5" key="1">
    <citation type="journal article" date="2015" name="Nature">
        <title>rRNA introns, odd ribosomes, and small enigmatic genomes across a large radiation of phyla.</title>
        <authorList>
            <person name="Brown C.T."/>
            <person name="Hug L.A."/>
            <person name="Thomas B.C."/>
            <person name="Sharon I."/>
            <person name="Castelle C.J."/>
            <person name="Singh A."/>
            <person name="Wilkins M.J."/>
            <person name="Williams K.H."/>
            <person name="Banfield J.F."/>
        </authorList>
    </citation>
    <scope>NUCLEOTIDE SEQUENCE [LARGE SCALE GENOMIC DNA]</scope>
</reference>
<dbReference type="AlphaFoldDB" id="A0A0G1CFX4"/>
<dbReference type="SUPFAM" id="SSF49363">
    <property type="entry name" value="Purple acid phosphatase, N-terminal domain"/>
    <property type="match status" value="1"/>
</dbReference>
<dbReference type="Proteomes" id="UP000034543">
    <property type="component" value="Unassembled WGS sequence"/>
</dbReference>
<evidence type="ECO:0000313" key="4">
    <source>
        <dbReference type="EMBL" id="KKS84432.1"/>
    </source>
</evidence>